<keyword evidence="1" id="KW-0472">Membrane</keyword>
<keyword evidence="1" id="KW-1133">Transmembrane helix</keyword>
<evidence type="ECO:0008006" key="4">
    <source>
        <dbReference type="Google" id="ProtNLM"/>
    </source>
</evidence>
<organism evidence="2 3">
    <name type="scientific">Massilia haematophila</name>
    <dbReference type="NCBI Taxonomy" id="457923"/>
    <lineage>
        <taxon>Bacteria</taxon>
        <taxon>Pseudomonadati</taxon>
        <taxon>Pseudomonadota</taxon>
        <taxon>Betaproteobacteria</taxon>
        <taxon>Burkholderiales</taxon>
        <taxon>Oxalobacteraceae</taxon>
        <taxon>Telluria group</taxon>
        <taxon>Massilia</taxon>
    </lineage>
</organism>
<accession>A0ABV7PE59</accession>
<dbReference type="RefSeq" id="WP_379733762.1">
    <property type="nucleotide sequence ID" value="NZ_JBHRVV010000001.1"/>
</dbReference>
<comment type="caution">
    <text evidence="2">The sequence shown here is derived from an EMBL/GenBank/DDBJ whole genome shotgun (WGS) entry which is preliminary data.</text>
</comment>
<evidence type="ECO:0000313" key="2">
    <source>
        <dbReference type="EMBL" id="MFC3457466.1"/>
    </source>
</evidence>
<proteinExistence type="predicted"/>
<dbReference type="Proteomes" id="UP001595665">
    <property type="component" value="Unassembled WGS sequence"/>
</dbReference>
<feature type="transmembrane region" description="Helical" evidence="1">
    <location>
        <begin position="44"/>
        <end position="62"/>
    </location>
</feature>
<protein>
    <recommendedName>
        <fullName evidence="4">DUF2909 domain-containing protein</fullName>
    </recommendedName>
</protein>
<keyword evidence="3" id="KW-1185">Reference proteome</keyword>
<sequence>MKFVLIFFFLFIFVSMLLNSSRKRGMLGEDANKAVAGLATAMRWFLYGLLLLGAAVCAVMIYQGA</sequence>
<name>A0ABV7PE59_9BURK</name>
<keyword evidence="1" id="KW-0812">Transmembrane</keyword>
<evidence type="ECO:0000313" key="3">
    <source>
        <dbReference type="Proteomes" id="UP001595665"/>
    </source>
</evidence>
<reference evidence="3" key="1">
    <citation type="journal article" date="2019" name="Int. J. Syst. Evol. Microbiol.">
        <title>The Global Catalogue of Microorganisms (GCM) 10K type strain sequencing project: providing services to taxonomists for standard genome sequencing and annotation.</title>
        <authorList>
            <consortium name="The Broad Institute Genomics Platform"/>
            <consortium name="The Broad Institute Genome Sequencing Center for Infectious Disease"/>
            <person name="Wu L."/>
            <person name="Ma J."/>
        </authorList>
    </citation>
    <scope>NUCLEOTIDE SEQUENCE [LARGE SCALE GENOMIC DNA]</scope>
    <source>
        <strain evidence="3">CCM 7480</strain>
    </source>
</reference>
<dbReference type="EMBL" id="JBHRVV010000001">
    <property type="protein sequence ID" value="MFC3457466.1"/>
    <property type="molecule type" value="Genomic_DNA"/>
</dbReference>
<evidence type="ECO:0000256" key="1">
    <source>
        <dbReference type="SAM" id="Phobius"/>
    </source>
</evidence>
<gene>
    <name evidence="2" type="ORF">ACFOPH_04305</name>
</gene>